<dbReference type="RefSeq" id="WP_120529185.1">
    <property type="nucleotide sequence ID" value="NZ_JABFJV010000323.1"/>
</dbReference>
<dbReference type="Pfam" id="PF00903">
    <property type="entry name" value="Glyoxalase"/>
    <property type="match status" value="1"/>
</dbReference>
<dbReference type="PROSITE" id="PS51819">
    <property type="entry name" value="VOC"/>
    <property type="match status" value="1"/>
</dbReference>
<dbReference type="Gene3D" id="3.10.180.10">
    <property type="entry name" value="2,3-Dihydroxybiphenyl 1,2-Dioxygenase, domain 1"/>
    <property type="match status" value="1"/>
</dbReference>
<sequence length="131" mass="13934">MIDHLSFYATDFAASKAFYEAVLPALGAGLVMEMTATWDAEFPTRRMAAFGPPQRPVLWIIETKTPASPRHVAFTASGPAAVDGFHQAALKAGGKDNGAPGKRPHYHAGYYGAFVLDPDGNNVEAVHHGAP</sequence>
<feature type="domain" description="VOC" evidence="1">
    <location>
        <begin position="1"/>
        <end position="128"/>
    </location>
</feature>
<evidence type="ECO:0000313" key="2">
    <source>
        <dbReference type="EMBL" id="NOK38466.1"/>
    </source>
</evidence>
<protein>
    <submittedName>
        <fullName evidence="2">VOC family protein</fullName>
    </submittedName>
</protein>
<dbReference type="InterPro" id="IPR037523">
    <property type="entry name" value="VOC_core"/>
</dbReference>
<dbReference type="PANTHER" id="PTHR35006:SF2">
    <property type="entry name" value="GLYOXALASE FAMILY PROTEIN (AFU_ORTHOLOGUE AFUA_5G14830)"/>
    <property type="match status" value="1"/>
</dbReference>
<reference evidence="2 3" key="1">
    <citation type="submission" date="2020-05" db="EMBL/GenBank/DDBJ databases">
        <authorList>
            <person name="Whitworth D."/>
        </authorList>
    </citation>
    <scope>NUCLEOTIDE SEQUENCE [LARGE SCALE GENOMIC DNA]</scope>
    <source>
        <strain evidence="2 3">AB043B</strain>
    </source>
</reference>
<dbReference type="PANTHER" id="PTHR35006">
    <property type="entry name" value="GLYOXALASE FAMILY PROTEIN (AFU_ORTHOLOGUE AFUA_5G14830)"/>
    <property type="match status" value="1"/>
</dbReference>
<gene>
    <name evidence="2" type="ORF">HMI49_35245</name>
</gene>
<dbReference type="EMBL" id="JABFJV010000323">
    <property type="protein sequence ID" value="NOK38466.1"/>
    <property type="molecule type" value="Genomic_DNA"/>
</dbReference>
<proteinExistence type="predicted"/>
<keyword evidence="3" id="KW-1185">Reference proteome</keyword>
<dbReference type="InterPro" id="IPR029068">
    <property type="entry name" value="Glyas_Bleomycin-R_OHBP_Dase"/>
</dbReference>
<dbReference type="SUPFAM" id="SSF54593">
    <property type="entry name" value="Glyoxalase/Bleomycin resistance protein/Dihydroxybiphenyl dioxygenase"/>
    <property type="match status" value="1"/>
</dbReference>
<comment type="caution">
    <text evidence="2">The sequence shown here is derived from an EMBL/GenBank/DDBJ whole genome shotgun (WGS) entry which is preliminary data.</text>
</comment>
<dbReference type="InterPro" id="IPR004360">
    <property type="entry name" value="Glyas_Fos-R_dOase_dom"/>
</dbReference>
<dbReference type="Proteomes" id="UP000563426">
    <property type="component" value="Unassembled WGS sequence"/>
</dbReference>
<name>A0A3A8HY24_9BACT</name>
<dbReference type="AlphaFoldDB" id="A0A3A8HY24"/>
<organism evidence="2 3">
    <name type="scientific">Corallococcus exercitus</name>
    <dbReference type="NCBI Taxonomy" id="2316736"/>
    <lineage>
        <taxon>Bacteria</taxon>
        <taxon>Pseudomonadati</taxon>
        <taxon>Myxococcota</taxon>
        <taxon>Myxococcia</taxon>
        <taxon>Myxococcales</taxon>
        <taxon>Cystobacterineae</taxon>
        <taxon>Myxococcaceae</taxon>
        <taxon>Corallococcus</taxon>
    </lineage>
</organism>
<evidence type="ECO:0000313" key="3">
    <source>
        <dbReference type="Proteomes" id="UP000563426"/>
    </source>
</evidence>
<accession>A0A3A8HY24</accession>
<dbReference type="OrthoDB" id="9800438at2"/>
<evidence type="ECO:0000259" key="1">
    <source>
        <dbReference type="PROSITE" id="PS51819"/>
    </source>
</evidence>
<dbReference type="CDD" id="cd07262">
    <property type="entry name" value="VOC_like"/>
    <property type="match status" value="1"/>
</dbReference>